<name>A0ABQ7B8U3_BRACR</name>
<organism evidence="2 3">
    <name type="scientific">Brassica cretica</name>
    <name type="common">Mustard</name>
    <dbReference type="NCBI Taxonomy" id="69181"/>
    <lineage>
        <taxon>Eukaryota</taxon>
        <taxon>Viridiplantae</taxon>
        <taxon>Streptophyta</taxon>
        <taxon>Embryophyta</taxon>
        <taxon>Tracheophyta</taxon>
        <taxon>Spermatophyta</taxon>
        <taxon>Magnoliopsida</taxon>
        <taxon>eudicotyledons</taxon>
        <taxon>Gunneridae</taxon>
        <taxon>Pentapetalae</taxon>
        <taxon>rosids</taxon>
        <taxon>malvids</taxon>
        <taxon>Brassicales</taxon>
        <taxon>Brassicaceae</taxon>
        <taxon>Brassiceae</taxon>
        <taxon>Brassica</taxon>
    </lineage>
</organism>
<dbReference type="Proteomes" id="UP000266723">
    <property type="component" value="Unassembled WGS sequence"/>
</dbReference>
<evidence type="ECO:0000256" key="1">
    <source>
        <dbReference type="SAM" id="MobiDB-lite"/>
    </source>
</evidence>
<feature type="compositionally biased region" description="Basic and acidic residues" evidence="1">
    <location>
        <begin position="72"/>
        <end position="106"/>
    </location>
</feature>
<reference evidence="2 3" key="1">
    <citation type="journal article" date="2020" name="BMC Genomics">
        <title>Intraspecific diversification of the crop wild relative Brassica cretica Lam. using demographic model selection.</title>
        <authorList>
            <person name="Kioukis A."/>
            <person name="Michalopoulou V.A."/>
            <person name="Briers L."/>
            <person name="Pirintsos S."/>
            <person name="Studholme D.J."/>
            <person name="Pavlidis P."/>
            <person name="Sarris P.F."/>
        </authorList>
    </citation>
    <scope>NUCLEOTIDE SEQUENCE [LARGE SCALE GENOMIC DNA]</scope>
    <source>
        <strain evidence="3">cv. PFS-1207/04</strain>
    </source>
</reference>
<comment type="caution">
    <text evidence="2">The sequence shown here is derived from an EMBL/GenBank/DDBJ whole genome shotgun (WGS) entry which is preliminary data.</text>
</comment>
<proteinExistence type="predicted"/>
<gene>
    <name evidence="2" type="ORF">DY000_02043602</name>
</gene>
<sequence>MNGPSLLTVLRQEGPKNVVQRMASIFYWSFESHLLQTELQHVLRVSKKTGWSNEKQILVNYSSSSSALKSGKAKEMQKEVTKEEADKIGEEKKVSSVPAKPEEKKL</sequence>
<evidence type="ECO:0000313" key="2">
    <source>
        <dbReference type="EMBL" id="KAF3528939.1"/>
    </source>
</evidence>
<keyword evidence="3" id="KW-1185">Reference proteome</keyword>
<evidence type="ECO:0000313" key="3">
    <source>
        <dbReference type="Proteomes" id="UP000266723"/>
    </source>
</evidence>
<dbReference type="EMBL" id="QGKV02001507">
    <property type="protein sequence ID" value="KAF3528939.1"/>
    <property type="molecule type" value="Genomic_DNA"/>
</dbReference>
<feature type="region of interest" description="Disordered" evidence="1">
    <location>
        <begin position="65"/>
        <end position="106"/>
    </location>
</feature>
<accession>A0ABQ7B8U3</accession>
<protein>
    <submittedName>
        <fullName evidence="2">Uncharacterized protein</fullName>
    </submittedName>
</protein>